<gene>
    <name evidence="1" type="ORF">UFOPK4303_00619</name>
</gene>
<name>A0A6J7T534_9ZZZZ</name>
<sequence length="50" mass="5332">MKSAVIVFGRTVMIEIPWLTLECTVVEPPKTNCVVEQSAATSTASVIIPA</sequence>
<reference evidence="1" key="1">
    <citation type="submission" date="2020-05" db="EMBL/GenBank/DDBJ databases">
        <authorList>
            <person name="Chiriac C."/>
            <person name="Salcher M."/>
            <person name="Ghai R."/>
            <person name="Kavagutti S V."/>
        </authorList>
    </citation>
    <scope>NUCLEOTIDE SEQUENCE</scope>
</reference>
<organism evidence="1">
    <name type="scientific">freshwater metagenome</name>
    <dbReference type="NCBI Taxonomy" id="449393"/>
    <lineage>
        <taxon>unclassified sequences</taxon>
        <taxon>metagenomes</taxon>
        <taxon>ecological metagenomes</taxon>
    </lineage>
</organism>
<evidence type="ECO:0000313" key="1">
    <source>
        <dbReference type="EMBL" id="CAB5048251.1"/>
    </source>
</evidence>
<dbReference type="AlphaFoldDB" id="A0A6J7T534"/>
<accession>A0A6J7T534</accession>
<dbReference type="EMBL" id="CAFBQI010000039">
    <property type="protein sequence ID" value="CAB5048251.1"/>
    <property type="molecule type" value="Genomic_DNA"/>
</dbReference>
<protein>
    <submittedName>
        <fullName evidence="1">Unannotated protein</fullName>
    </submittedName>
</protein>
<proteinExistence type="predicted"/>